<dbReference type="EMBL" id="JACXAD010000001">
    <property type="protein sequence ID" value="MBD2766490.1"/>
    <property type="molecule type" value="Genomic_DNA"/>
</dbReference>
<accession>A0A927B9A2</accession>
<gene>
    <name evidence="1" type="ORF">IC235_01125</name>
</gene>
<keyword evidence="2" id="KW-1185">Reference proteome</keyword>
<evidence type="ECO:0000313" key="1">
    <source>
        <dbReference type="EMBL" id="MBD2766490.1"/>
    </source>
</evidence>
<comment type="caution">
    <text evidence="1">The sequence shown here is derived from an EMBL/GenBank/DDBJ whole genome shotgun (WGS) entry which is preliminary data.</text>
</comment>
<reference evidence="1" key="1">
    <citation type="submission" date="2020-09" db="EMBL/GenBank/DDBJ databases">
        <authorList>
            <person name="Kim M.K."/>
        </authorList>
    </citation>
    <scope>NUCLEOTIDE SEQUENCE</scope>
    <source>
        <strain evidence="1">BT664</strain>
    </source>
</reference>
<protein>
    <submittedName>
        <fullName evidence="1">Uncharacterized protein</fullName>
    </submittedName>
</protein>
<organism evidence="1 2">
    <name type="scientific">Hymenobacter montanus</name>
    <dbReference type="NCBI Taxonomy" id="2771359"/>
    <lineage>
        <taxon>Bacteria</taxon>
        <taxon>Pseudomonadati</taxon>
        <taxon>Bacteroidota</taxon>
        <taxon>Cytophagia</taxon>
        <taxon>Cytophagales</taxon>
        <taxon>Hymenobacteraceae</taxon>
        <taxon>Hymenobacter</taxon>
    </lineage>
</organism>
<dbReference type="AlphaFoldDB" id="A0A927B9A2"/>
<dbReference type="Proteomes" id="UP000612233">
    <property type="component" value="Unassembled WGS sequence"/>
</dbReference>
<sequence length="59" mass="6407">MPALFLSRYYPALRPASSPLGGLGAEENPFRHEARLCNIDFGAAQDETIMVTLPLPAGY</sequence>
<name>A0A927B9A2_9BACT</name>
<proteinExistence type="predicted"/>
<evidence type="ECO:0000313" key="2">
    <source>
        <dbReference type="Proteomes" id="UP000612233"/>
    </source>
</evidence>
<dbReference type="RefSeq" id="WP_191003313.1">
    <property type="nucleotide sequence ID" value="NZ_JACXAD010000001.1"/>
</dbReference>